<accession>A0A8J4WRU8</accession>
<evidence type="ECO:0000313" key="2">
    <source>
        <dbReference type="Proteomes" id="UP000727407"/>
    </source>
</evidence>
<proteinExistence type="predicted"/>
<gene>
    <name evidence="1" type="ORF">DAT39_020706</name>
</gene>
<feature type="non-terminal residue" evidence="1">
    <location>
        <position position="55"/>
    </location>
</feature>
<organism evidence="1 2">
    <name type="scientific">Clarias magur</name>
    <name type="common">Asian catfish</name>
    <name type="synonym">Macropteronotus magur</name>
    <dbReference type="NCBI Taxonomy" id="1594786"/>
    <lineage>
        <taxon>Eukaryota</taxon>
        <taxon>Metazoa</taxon>
        <taxon>Chordata</taxon>
        <taxon>Craniata</taxon>
        <taxon>Vertebrata</taxon>
        <taxon>Euteleostomi</taxon>
        <taxon>Actinopterygii</taxon>
        <taxon>Neopterygii</taxon>
        <taxon>Teleostei</taxon>
        <taxon>Ostariophysi</taxon>
        <taxon>Siluriformes</taxon>
        <taxon>Clariidae</taxon>
        <taxon>Clarias</taxon>
    </lineage>
</organism>
<name>A0A8J4WRU8_CLAMG</name>
<sequence>WIVVLGEQGPDKQANGDALMPCSRFLLWIQRHQFDHSAKQLLSGDNEFPLLQPIL</sequence>
<comment type="caution">
    <text evidence="1">The sequence shown here is derived from an EMBL/GenBank/DDBJ whole genome shotgun (WGS) entry which is preliminary data.</text>
</comment>
<dbReference type="EMBL" id="QNUK01000792">
    <property type="protein sequence ID" value="KAF5889591.1"/>
    <property type="molecule type" value="Genomic_DNA"/>
</dbReference>
<dbReference type="AlphaFoldDB" id="A0A8J4WRU8"/>
<protein>
    <submittedName>
        <fullName evidence="1">Putative transposase y4qE</fullName>
    </submittedName>
</protein>
<keyword evidence="2" id="KW-1185">Reference proteome</keyword>
<evidence type="ECO:0000313" key="1">
    <source>
        <dbReference type="EMBL" id="KAF5889591.1"/>
    </source>
</evidence>
<feature type="non-terminal residue" evidence="1">
    <location>
        <position position="1"/>
    </location>
</feature>
<reference evidence="1" key="1">
    <citation type="submission" date="2020-07" db="EMBL/GenBank/DDBJ databases">
        <title>Clarias magur genome sequencing, assembly and annotation.</title>
        <authorList>
            <person name="Kushwaha B."/>
            <person name="Kumar R."/>
            <person name="Das P."/>
            <person name="Joshi C.G."/>
            <person name="Kumar D."/>
            <person name="Nagpure N.S."/>
            <person name="Pandey M."/>
            <person name="Agarwal S."/>
            <person name="Srivastava S."/>
            <person name="Singh M."/>
            <person name="Sahoo L."/>
            <person name="Jayasankar P."/>
            <person name="Meher P.K."/>
            <person name="Koringa P.G."/>
            <person name="Iquebal M.A."/>
            <person name="Das S.P."/>
            <person name="Bit A."/>
            <person name="Patnaik S."/>
            <person name="Patel N."/>
            <person name="Shah T.M."/>
            <person name="Hinsu A."/>
            <person name="Jena J.K."/>
        </authorList>
    </citation>
    <scope>NUCLEOTIDE SEQUENCE</scope>
    <source>
        <strain evidence="1">CIFAMagur01</strain>
        <tissue evidence="1">Testis</tissue>
    </source>
</reference>
<dbReference type="Proteomes" id="UP000727407">
    <property type="component" value="Unassembled WGS sequence"/>
</dbReference>